<proteinExistence type="predicted"/>
<dbReference type="PANTHER" id="PTHR12835:SF5">
    <property type="entry name" value="BIOTIN--PROTEIN LIGASE"/>
    <property type="match status" value="1"/>
</dbReference>
<dbReference type="InterPro" id="IPR045864">
    <property type="entry name" value="aa-tRNA-synth_II/BPL/LPL"/>
</dbReference>
<dbReference type="InterPro" id="IPR004143">
    <property type="entry name" value="BPL_LPL_catalytic"/>
</dbReference>
<dbReference type="SUPFAM" id="SSF55681">
    <property type="entry name" value="Class II aaRS and biotin synthetases"/>
    <property type="match status" value="1"/>
</dbReference>
<dbReference type="CDD" id="cd16442">
    <property type="entry name" value="BPL"/>
    <property type="match status" value="1"/>
</dbReference>
<dbReference type="EMBL" id="BAABJE010000010">
    <property type="protein sequence ID" value="GAA4794491.1"/>
    <property type="molecule type" value="Genomic_DNA"/>
</dbReference>
<name>A0ABP9BEW1_9GAMM</name>
<dbReference type="NCBIfam" id="TIGR00121">
    <property type="entry name" value="birA_ligase"/>
    <property type="match status" value="1"/>
</dbReference>
<keyword evidence="4" id="KW-1185">Reference proteome</keyword>
<dbReference type="PANTHER" id="PTHR12835">
    <property type="entry name" value="BIOTIN PROTEIN LIGASE"/>
    <property type="match status" value="1"/>
</dbReference>
<protein>
    <submittedName>
        <fullName evidence="3">Bifunctional biotin--[acetyl-CoA-carboxylase] ligase/biotin operon repressor BirA</fullName>
    </submittedName>
</protein>
<organism evidence="3 4">
    <name type="scientific">Lysobacter hankyongensis</name>
    <dbReference type="NCBI Taxonomy" id="1176535"/>
    <lineage>
        <taxon>Bacteria</taxon>
        <taxon>Pseudomonadati</taxon>
        <taxon>Pseudomonadota</taxon>
        <taxon>Gammaproteobacteria</taxon>
        <taxon>Lysobacterales</taxon>
        <taxon>Lysobacteraceae</taxon>
        <taxon>Lysobacter</taxon>
    </lineage>
</organism>
<gene>
    <name evidence="3" type="primary">birA</name>
    <name evidence="3" type="ORF">GCM10023307_20140</name>
</gene>
<evidence type="ECO:0000256" key="1">
    <source>
        <dbReference type="ARBA" id="ARBA00022598"/>
    </source>
</evidence>
<reference evidence="4" key="1">
    <citation type="journal article" date="2019" name="Int. J. Syst. Evol. Microbiol.">
        <title>The Global Catalogue of Microorganisms (GCM) 10K type strain sequencing project: providing services to taxonomists for standard genome sequencing and annotation.</title>
        <authorList>
            <consortium name="The Broad Institute Genomics Platform"/>
            <consortium name="The Broad Institute Genome Sequencing Center for Infectious Disease"/>
            <person name="Wu L."/>
            <person name="Ma J."/>
        </authorList>
    </citation>
    <scope>NUCLEOTIDE SEQUENCE [LARGE SCALE GENOMIC DNA]</scope>
    <source>
        <strain evidence="4">JCM 18204</strain>
    </source>
</reference>
<dbReference type="Gene3D" id="2.30.30.100">
    <property type="match status" value="1"/>
</dbReference>
<dbReference type="Gene3D" id="3.30.930.10">
    <property type="entry name" value="Bira Bifunctional Protein, Domain 2"/>
    <property type="match status" value="1"/>
</dbReference>
<accession>A0ABP9BEW1</accession>
<dbReference type="GO" id="GO:0016874">
    <property type="term" value="F:ligase activity"/>
    <property type="evidence" value="ECO:0007669"/>
    <property type="project" value="UniProtKB-KW"/>
</dbReference>
<evidence type="ECO:0000259" key="2">
    <source>
        <dbReference type="PROSITE" id="PS51733"/>
    </source>
</evidence>
<evidence type="ECO:0000313" key="3">
    <source>
        <dbReference type="EMBL" id="GAA4794491.1"/>
    </source>
</evidence>
<evidence type="ECO:0000313" key="4">
    <source>
        <dbReference type="Proteomes" id="UP001499959"/>
    </source>
</evidence>
<keyword evidence="1 3" id="KW-0436">Ligase</keyword>
<dbReference type="Proteomes" id="UP001499959">
    <property type="component" value="Unassembled WGS sequence"/>
</dbReference>
<dbReference type="InterPro" id="IPR004408">
    <property type="entry name" value="Biotin_CoA_COase_ligase"/>
</dbReference>
<feature type="domain" description="BPL/LPL catalytic" evidence="2">
    <location>
        <begin position="38"/>
        <end position="219"/>
    </location>
</feature>
<dbReference type="RefSeq" id="WP_345303196.1">
    <property type="nucleotide sequence ID" value="NZ_BAABJE010000010.1"/>
</dbReference>
<dbReference type="PROSITE" id="PS51733">
    <property type="entry name" value="BPL_LPL_CATALYTIC"/>
    <property type="match status" value="1"/>
</dbReference>
<comment type="caution">
    <text evidence="3">The sequence shown here is derived from an EMBL/GenBank/DDBJ whole genome shotgun (WGS) entry which is preliminary data.</text>
</comment>
<dbReference type="Pfam" id="PF03099">
    <property type="entry name" value="BPL_LplA_LipB"/>
    <property type="match status" value="1"/>
</dbReference>
<sequence length="290" mass="30088">MITAIDDGLEDRPEDRLEDPLDAATLHARLPSSAAGAYAAIEVVDAIDSTNSELLRRTTPTTGIAALFAERQSGGRGRMGRVWASPPGANLYLSLARRFDGDLARLGGLSLAVGVAIAESLQALGATGTRVKWPNDLVVDDGAALRKLGGVLIEGGLQDGRARAVIGLGLNVRMPAAAADTIDQPWTDLHTLLGDALPSRNAVAVAILAGLADALERFDCEGLSPFLPRFAPLDALSGSDIAATVGGRLVEGIGCGLTEDGALRLRSGNQETTLRAGEVRVRRRASALAS</sequence>